<dbReference type="AlphaFoldDB" id="R9PMZ6"/>
<keyword evidence="4 6" id="KW-0808">Transferase</keyword>
<evidence type="ECO:0000313" key="7">
    <source>
        <dbReference type="Proteomes" id="UP000014461"/>
    </source>
</evidence>
<proteinExistence type="predicted"/>
<gene>
    <name evidence="6" type="ORF">AALB_2832</name>
</gene>
<evidence type="ECO:0000313" key="6">
    <source>
        <dbReference type="EMBL" id="GAD02752.1"/>
    </source>
</evidence>
<accession>R9PMZ6</accession>
<dbReference type="OrthoDB" id="1083028at2"/>
<dbReference type="Pfam" id="PF07429">
    <property type="entry name" value="Glyco_transf_56"/>
    <property type="match status" value="1"/>
</dbReference>
<sequence length="367" mass="42810">MRNLKHLHIVGNEMKFIKPFIQYVNSNFDAEEHFFLVLNSNKESSVEMAAYKNVKIAKPFDCKNSFLRKLMLVYKVPSSMVLLLWYFNKAKKIYLHGLFDKKVIIFLYVFKSFSNKVYWQMWGGGDLDIPTKAQSRTLWYRITKKVKGRFSGYVSYLPGDYKLAQELYGSKGEFFEALMYESNTFNEVELNKLNDGIVRIQVGNSADSANNHFEIFNKLEKFKDENIEIYCILSYGEKPWSPGWAQKVIKRGEDLFGHKFIPVIDFMSFEEYLGFLGKIDIAIFAHKRQQAMGNTISLLGLGKKVYLRSDVTSWELFKDIGVKVFDVNELSISTINSCDQQANIEMIKSNFSKEKYHQQLRDLFEGF</sequence>
<keyword evidence="3 6" id="KW-0328">Glycosyltransferase</keyword>
<evidence type="ECO:0000256" key="1">
    <source>
        <dbReference type="ARBA" id="ARBA00022475"/>
    </source>
</evidence>
<comment type="caution">
    <text evidence="6">The sequence shown here is derived from an EMBL/GenBank/DDBJ whole genome shotgun (WGS) entry which is preliminary data.</text>
</comment>
<keyword evidence="1" id="KW-1003">Cell membrane</keyword>
<protein>
    <submittedName>
        <fullName evidence="6">4-alpha-L-fucosyltransferase</fullName>
        <ecNumber evidence="6">2.4.1.-</ecNumber>
    </submittedName>
</protein>
<evidence type="ECO:0000256" key="2">
    <source>
        <dbReference type="ARBA" id="ARBA00022519"/>
    </source>
</evidence>
<dbReference type="STRING" id="1331007.AALB_2832"/>
<keyword evidence="7" id="KW-1185">Reference proteome</keyword>
<evidence type="ECO:0000256" key="4">
    <source>
        <dbReference type="ARBA" id="ARBA00022679"/>
    </source>
</evidence>
<dbReference type="Proteomes" id="UP000014461">
    <property type="component" value="Unassembled WGS sequence"/>
</dbReference>
<keyword evidence="2" id="KW-0997">Cell inner membrane</keyword>
<dbReference type="InterPro" id="IPR009993">
    <property type="entry name" value="WecF"/>
</dbReference>
<dbReference type="RefSeq" id="WP_016402519.1">
    <property type="nucleotide sequence ID" value="NZ_BARX01000019.1"/>
</dbReference>
<evidence type="ECO:0000256" key="5">
    <source>
        <dbReference type="ARBA" id="ARBA00023136"/>
    </source>
</evidence>
<dbReference type="EMBL" id="BARX01000019">
    <property type="protein sequence ID" value="GAD02752.1"/>
    <property type="molecule type" value="Genomic_DNA"/>
</dbReference>
<dbReference type="GO" id="GO:0008417">
    <property type="term" value="F:fucosyltransferase activity"/>
    <property type="evidence" value="ECO:0007669"/>
    <property type="project" value="InterPro"/>
</dbReference>
<dbReference type="GO" id="GO:0009246">
    <property type="term" value="P:enterobacterial common antigen biosynthetic process"/>
    <property type="evidence" value="ECO:0007669"/>
    <property type="project" value="InterPro"/>
</dbReference>
<name>R9PMZ6_AGAAL</name>
<keyword evidence="5" id="KW-0472">Membrane</keyword>
<organism evidence="6 7">
    <name type="scientific">Agarivorans albus MKT 106</name>
    <dbReference type="NCBI Taxonomy" id="1331007"/>
    <lineage>
        <taxon>Bacteria</taxon>
        <taxon>Pseudomonadati</taxon>
        <taxon>Pseudomonadota</taxon>
        <taxon>Gammaproteobacteria</taxon>
        <taxon>Alteromonadales</taxon>
        <taxon>Alteromonadaceae</taxon>
        <taxon>Agarivorans</taxon>
    </lineage>
</organism>
<reference evidence="6" key="1">
    <citation type="journal article" date="2013" name="Genome Announc.">
        <title>Draft Genome Sequence of Agarivorans albus Strain MKT 106T, an Agarolytic Marine Bacterium.</title>
        <authorList>
            <person name="Yasuike M."/>
            <person name="Nakamura Y."/>
            <person name="Kai W."/>
            <person name="Fujiwara A."/>
            <person name="Fukui Y."/>
            <person name="Satomi M."/>
            <person name="Sano M."/>
        </authorList>
    </citation>
    <scope>NUCLEOTIDE SEQUENCE [LARGE SCALE GENOMIC DNA]</scope>
</reference>
<dbReference type="EC" id="2.4.1.-" evidence="6"/>
<evidence type="ECO:0000256" key="3">
    <source>
        <dbReference type="ARBA" id="ARBA00022676"/>
    </source>
</evidence>